<evidence type="ECO:0000256" key="1">
    <source>
        <dbReference type="SAM" id="SignalP"/>
    </source>
</evidence>
<evidence type="ECO:0000313" key="2">
    <source>
        <dbReference type="EMBL" id="KAK4183396.1"/>
    </source>
</evidence>
<dbReference type="InterPro" id="IPR025649">
    <property type="entry name" value="DUF4360"/>
</dbReference>
<dbReference type="Proteomes" id="UP001302126">
    <property type="component" value="Unassembled WGS sequence"/>
</dbReference>
<evidence type="ECO:0000313" key="3">
    <source>
        <dbReference type="Proteomes" id="UP001302126"/>
    </source>
</evidence>
<gene>
    <name evidence="2" type="ORF">QBC35DRAFT_543823</name>
</gene>
<evidence type="ECO:0008006" key="4">
    <source>
        <dbReference type="Google" id="ProtNLM"/>
    </source>
</evidence>
<organism evidence="2 3">
    <name type="scientific">Podospora australis</name>
    <dbReference type="NCBI Taxonomy" id="1536484"/>
    <lineage>
        <taxon>Eukaryota</taxon>
        <taxon>Fungi</taxon>
        <taxon>Dikarya</taxon>
        <taxon>Ascomycota</taxon>
        <taxon>Pezizomycotina</taxon>
        <taxon>Sordariomycetes</taxon>
        <taxon>Sordariomycetidae</taxon>
        <taxon>Sordariales</taxon>
        <taxon>Podosporaceae</taxon>
        <taxon>Podospora</taxon>
    </lineage>
</organism>
<keyword evidence="1" id="KW-0732">Signal</keyword>
<name>A0AAN7ACB9_9PEZI</name>
<dbReference type="EMBL" id="MU864552">
    <property type="protein sequence ID" value="KAK4183396.1"/>
    <property type="molecule type" value="Genomic_DNA"/>
</dbReference>
<protein>
    <recommendedName>
        <fullName evidence="4">Secreted protein</fullName>
    </recommendedName>
</protein>
<dbReference type="AlphaFoldDB" id="A0AAN7ACB9"/>
<reference evidence="2" key="2">
    <citation type="submission" date="2023-05" db="EMBL/GenBank/DDBJ databases">
        <authorList>
            <consortium name="Lawrence Berkeley National Laboratory"/>
            <person name="Steindorff A."/>
            <person name="Hensen N."/>
            <person name="Bonometti L."/>
            <person name="Westerberg I."/>
            <person name="Brannstrom I.O."/>
            <person name="Guillou S."/>
            <person name="Cros-Aarteil S."/>
            <person name="Calhoun S."/>
            <person name="Haridas S."/>
            <person name="Kuo A."/>
            <person name="Mondo S."/>
            <person name="Pangilinan J."/>
            <person name="Riley R."/>
            <person name="Labutti K."/>
            <person name="Andreopoulos B."/>
            <person name="Lipzen A."/>
            <person name="Chen C."/>
            <person name="Yanf M."/>
            <person name="Daum C."/>
            <person name="Ng V."/>
            <person name="Clum A."/>
            <person name="Ohm R."/>
            <person name="Martin F."/>
            <person name="Silar P."/>
            <person name="Natvig D."/>
            <person name="Lalanne C."/>
            <person name="Gautier V."/>
            <person name="Ament-Velasquez S.L."/>
            <person name="Kruys A."/>
            <person name="Hutchinson M.I."/>
            <person name="Powell A.J."/>
            <person name="Barry K."/>
            <person name="Miller A.N."/>
            <person name="Grigoriev I.V."/>
            <person name="Debuchy R."/>
            <person name="Gladieux P."/>
            <person name="Thoren M.H."/>
            <person name="Johannesson H."/>
        </authorList>
    </citation>
    <scope>NUCLEOTIDE SEQUENCE</scope>
    <source>
        <strain evidence="2">PSN309</strain>
    </source>
</reference>
<accession>A0AAN7ACB9</accession>
<feature type="chain" id="PRO_5042957431" description="Secreted protein" evidence="1">
    <location>
        <begin position="21"/>
        <end position="198"/>
    </location>
</feature>
<keyword evidence="3" id="KW-1185">Reference proteome</keyword>
<dbReference type="PANTHER" id="PTHR38847">
    <property type="match status" value="1"/>
</dbReference>
<sequence>MGLLSLSTALLVAAASTVSADSASAPAAQPRISSISYSGNGCIRDPQHYGGFSDPTFKFNNFAASLPGTNRTLNCEVHVVATGASPGWQVALASNNVKGHVVLGPGTKLDYFTTVFFSEDAAKTGTVRGRISNNGGGTIDQGVTLVSNTGANKVWSPCTGASGSPGILNVNFRGALTGDGKAYFEALTESWDLEWRRC</sequence>
<feature type="signal peptide" evidence="1">
    <location>
        <begin position="1"/>
        <end position="20"/>
    </location>
</feature>
<dbReference type="PANTHER" id="PTHR38847:SF1">
    <property type="entry name" value="PSEUDOURIDINE SYNTHASE RSUA_RLUA-LIKE DOMAIN-CONTAINING PROTEIN"/>
    <property type="match status" value="1"/>
</dbReference>
<comment type="caution">
    <text evidence="2">The sequence shown here is derived from an EMBL/GenBank/DDBJ whole genome shotgun (WGS) entry which is preliminary data.</text>
</comment>
<proteinExistence type="predicted"/>
<dbReference type="Pfam" id="PF14273">
    <property type="entry name" value="DUF4360"/>
    <property type="match status" value="1"/>
</dbReference>
<reference evidence="2" key="1">
    <citation type="journal article" date="2023" name="Mol. Phylogenet. Evol.">
        <title>Genome-scale phylogeny and comparative genomics of the fungal order Sordariales.</title>
        <authorList>
            <person name="Hensen N."/>
            <person name="Bonometti L."/>
            <person name="Westerberg I."/>
            <person name="Brannstrom I.O."/>
            <person name="Guillou S."/>
            <person name="Cros-Aarteil S."/>
            <person name="Calhoun S."/>
            <person name="Haridas S."/>
            <person name="Kuo A."/>
            <person name="Mondo S."/>
            <person name="Pangilinan J."/>
            <person name="Riley R."/>
            <person name="LaButti K."/>
            <person name="Andreopoulos B."/>
            <person name="Lipzen A."/>
            <person name="Chen C."/>
            <person name="Yan M."/>
            <person name="Daum C."/>
            <person name="Ng V."/>
            <person name="Clum A."/>
            <person name="Steindorff A."/>
            <person name="Ohm R.A."/>
            <person name="Martin F."/>
            <person name="Silar P."/>
            <person name="Natvig D.O."/>
            <person name="Lalanne C."/>
            <person name="Gautier V."/>
            <person name="Ament-Velasquez S.L."/>
            <person name="Kruys A."/>
            <person name="Hutchinson M.I."/>
            <person name="Powell A.J."/>
            <person name="Barry K."/>
            <person name="Miller A.N."/>
            <person name="Grigoriev I.V."/>
            <person name="Debuchy R."/>
            <person name="Gladieux P."/>
            <person name="Hiltunen Thoren M."/>
            <person name="Johannesson H."/>
        </authorList>
    </citation>
    <scope>NUCLEOTIDE SEQUENCE</scope>
    <source>
        <strain evidence="2">PSN309</strain>
    </source>
</reference>